<feature type="compositionally biased region" description="Basic and acidic residues" evidence="1">
    <location>
        <begin position="21"/>
        <end position="38"/>
    </location>
</feature>
<name>A0AAV4XKC4_CAEEX</name>
<evidence type="ECO:0000256" key="1">
    <source>
        <dbReference type="SAM" id="MobiDB-lite"/>
    </source>
</evidence>
<dbReference type="AlphaFoldDB" id="A0AAV4XKC4"/>
<sequence>MDLFTGSKQALSPAKFRAIPRKPDASRGNHLHELAGPEEIRENGTRINFGTIRVKFAVAGRASKGFGVFDLLSKGQARKEEEQEENRKNPEFHAWRTILIVSANRDDSIRDYLQ</sequence>
<gene>
    <name evidence="2" type="ORF">CEXT_409981</name>
</gene>
<feature type="compositionally biased region" description="Polar residues" evidence="1">
    <location>
        <begin position="1"/>
        <end position="10"/>
    </location>
</feature>
<evidence type="ECO:0000313" key="2">
    <source>
        <dbReference type="EMBL" id="GIY95117.1"/>
    </source>
</evidence>
<dbReference type="Proteomes" id="UP001054945">
    <property type="component" value="Unassembled WGS sequence"/>
</dbReference>
<accession>A0AAV4XKC4</accession>
<proteinExistence type="predicted"/>
<protein>
    <submittedName>
        <fullName evidence="2">Uncharacterized protein</fullName>
    </submittedName>
</protein>
<dbReference type="EMBL" id="BPLR01000483">
    <property type="protein sequence ID" value="GIY95117.1"/>
    <property type="molecule type" value="Genomic_DNA"/>
</dbReference>
<evidence type="ECO:0000313" key="3">
    <source>
        <dbReference type="Proteomes" id="UP001054945"/>
    </source>
</evidence>
<keyword evidence="3" id="KW-1185">Reference proteome</keyword>
<reference evidence="2 3" key="1">
    <citation type="submission" date="2021-06" db="EMBL/GenBank/DDBJ databases">
        <title>Caerostris extrusa draft genome.</title>
        <authorList>
            <person name="Kono N."/>
            <person name="Arakawa K."/>
        </authorList>
    </citation>
    <scope>NUCLEOTIDE SEQUENCE [LARGE SCALE GENOMIC DNA]</scope>
</reference>
<comment type="caution">
    <text evidence="2">The sequence shown here is derived from an EMBL/GenBank/DDBJ whole genome shotgun (WGS) entry which is preliminary data.</text>
</comment>
<feature type="region of interest" description="Disordered" evidence="1">
    <location>
        <begin position="1"/>
        <end position="38"/>
    </location>
</feature>
<organism evidence="2 3">
    <name type="scientific">Caerostris extrusa</name>
    <name type="common">Bark spider</name>
    <name type="synonym">Caerostris bankana</name>
    <dbReference type="NCBI Taxonomy" id="172846"/>
    <lineage>
        <taxon>Eukaryota</taxon>
        <taxon>Metazoa</taxon>
        <taxon>Ecdysozoa</taxon>
        <taxon>Arthropoda</taxon>
        <taxon>Chelicerata</taxon>
        <taxon>Arachnida</taxon>
        <taxon>Araneae</taxon>
        <taxon>Araneomorphae</taxon>
        <taxon>Entelegynae</taxon>
        <taxon>Araneoidea</taxon>
        <taxon>Araneidae</taxon>
        <taxon>Caerostris</taxon>
    </lineage>
</organism>